<dbReference type="GO" id="GO:0031267">
    <property type="term" value="F:small GTPase binding"/>
    <property type="evidence" value="ECO:0007669"/>
    <property type="project" value="TreeGrafter"/>
</dbReference>
<feature type="region of interest" description="Disordered" evidence="5">
    <location>
        <begin position="535"/>
        <end position="595"/>
    </location>
</feature>
<dbReference type="GO" id="GO:0005829">
    <property type="term" value="C:cytosol"/>
    <property type="evidence" value="ECO:0007669"/>
    <property type="project" value="TreeGrafter"/>
</dbReference>
<organism evidence="6 7">
    <name type="scientific">Besnoitia besnoiti</name>
    <name type="common">Apicomplexan protozoan</name>
    <dbReference type="NCBI Taxonomy" id="94643"/>
    <lineage>
        <taxon>Eukaryota</taxon>
        <taxon>Sar</taxon>
        <taxon>Alveolata</taxon>
        <taxon>Apicomplexa</taxon>
        <taxon>Conoidasida</taxon>
        <taxon>Coccidia</taxon>
        <taxon>Eucoccidiorida</taxon>
        <taxon>Eimeriorina</taxon>
        <taxon>Sarcocystidae</taxon>
        <taxon>Besnoitia</taxon>
    </lineage>
</organism>
<feature type="compositionally biased region" description="Basic and acidic residues" evidence="5">
    <location>
        <begin position="2361"/>
        <end position="2370"/>
    </location>
</feature>
<keyword evidence="3" id="KW-0677">Repeat</keyword>
<comment type="caution">
    <text evidence="6">The sequence shown here is derived from an EMBL/GenBank/DDBJ whole genome shotgun (WGS) entry which is preliminary data.</text>
</comment>
<dbReference type="PANTHER" id="PTHR24113:SF12">
    <property type="entry name" value="RAN GTPASE-ACTIVATING PROTEIN 1"/>
    <property type="match status" value="1"/>
</dbReference>
<dbReference type="GO" id="GO:0005634">
    <property type="term" value="C:nucleus"/>
    <property type="evidence" value="ECO:0007669"/>
    <property type="project" value="TreeGrafter"/>
</dbReference>
<gene>
    <name evidence="6" type="ORF">BESB_068340</name>
</gene>
<evidence type="ECO:0000256" key="2">
    <source>
        <dbReference type="ARBA" id="ARBA00022614"/>
    </source>
</evidence>
<keyword evidence="2" id="KW-0433">Leucine-rich repeat</keyword>
<feature type="region of interest" description="Disordered" evidence="5">
    <location>
        <begin position="623"/>
        <end position="734"/>
    </location>
</feature>
<evidence type="ECO:0000256" key="3">
    <source>
        <dbReference type="ARBA" id="ARBA00022737"/>
    </source>
</evidence>
<feature type="compositionally biased region" description="Basic and acidic residues" evidence="5">
    <location>
        <begin position="1248"/>
        <end position="1259"/>
    </location>
</feature>
<feature type="compositionally biased region" description="Low complexity" evidence="5">
    <location>
        <begin position="2267"/>
        <end position="2284"/>
    </location>
</feature>
<dbReference type="OrthoDB" id="120976at2759"/>
<feature type="compositionally biased region" description="Basic and acidic residues" evidence="5">
    <location>
        <begin position="539"/>
        <end position="549"/>
    </location>
</feature>
<feature type="region of interest" description="Disordered" evidence="5">
    <location>
        <begin position="1287"/>
        <end position="1307"/>
    </location>
</feature>
<dbReference type="Proteomes" id="UP000224006">
    <property type="component" value="Chromosome VI"/>
</dbReference>
<keyword evidence="4" id="KW-0175">Coiled coil</keyword>
<feature type="region of interest" description="Disordered" evidence="5">
    <location>
        <begin position="2263"/>
        <end position="2370"/>
    </location>
</feature>
<feature type="region of interest" description="Disordered" evidence="5">
    <location>
        <begin position="784"/>
        <end position="805"/>
    </location>
</feature>
<evidence type="ECO:0000313" key="6">
    <source>
        <dbReference type="EMBL" id="PFH34801.1"/>
    </source>
</evidence>
<keyword evidence="7" id="KW-1185">Reference proteome</keyword>
<feature type="region of interest" description="Disordered" evidence="5">
    <location>
        <begin position="335"/>
        <end position="365"/>
    </location>
</feature>
<proteinExistence type="predicted"/>
<feature type="compositionally biased region" description="Polar residues" evidence="5">
    <location>
        <begin position="550"/>
        <end position="564"/>
    </location>
</feature>
<dbReference type="KEGG" id="bbes:BESB_068340"/>
<feature type="compositionally biased region" description="Low complexity" evidence="5">
    <location>
        <begin position="651"/>
        <end position="660"/>
    </location>
</feature>
<feature type="region of interest" description="Disordered" evidence="5">
    <location>
        <begin position="1872"/>
        <end position="1892"/>
    </location>
</feature>
<dbReference type="InterPro" id="IPR032675">
    <property type="entry name" value="LRR_dom_sf"/>
</dbReference>
<dbReference type="SUPFAM" id="SSF52047">
    <property type="entry name" value="RNI-like"/>
    <property type="match status" value="2"/>
</dbReference>
<feature type="compositionally biased region" description="Gly residues" evidence="5">
    <location>
        <begin position="701"/>
        <end position="710"/>
    </location>
</feature>
<sequence>MSRPSDRLRKKGEGLLTFGQIYDGSAVSGLEARGLNDPLDAAPRRCSEWVEPSERQRPPLPGASRWLPVSSVNASRFDSLRDLSLKYEEDEAQAIPGLKLRVRERVAREQPSLFTEPEAWHPASPSRMWERSSTNLGFRSAADAFSFERMQATGPSETRILGGSTEQLTVPFERVPATSEKFVHHTSAATLPYTGLWHDEVTFASKAEALGAQEVESLAKAPPKRAAETALLRSQASKACPRAARVLLEKLRRETTEDLSAAGVAADLQERAVHLAKQPLSADEQVENLLLAAVQPGLAPGVAEKSDEEEERCREQGRLAAEARAKAVAMFWESRRRGGDGRRTQSGGATGGRGDEFQRKNGRPSRFKAEGELVLQRHDATARMLLGDIVGLDRMETFPSEKGAPAFFRNVEDPTGVSVEEAADVPKETHAENLIARLEVRLGVGGDSWRDKEIRGRAQQMQRLRATHGRLLPRASKDDAAVPDGEFLTHEDAEKVAVRGVSVPDISRAVRLVANLERDQEKEADVLAALPKRIAARKATPDEERKSEPSTESTEAPQAPSGESVSFRVISKKDPSKTSAPSGSPGGDGEPHRGSILSTFGKAFAPAAAVVQMLAAPLKAAPGLPPAKSGVNDQVARSPKELAFQKSTAHAASGPSAEPAEPTPVAPKRRVFLLSKKPPEDPKPPSDGPETGARGKETGDAGAGGTGGARPGDLDDDSEDEEEEAEAELPLLFPRSEEKSFALASWNAVEAIRQTYFPPTVHRQPIYDKVGRVILPKFPAADGDRVCGGDPAQQADRDEDDLGSAEDPEVLATVAGAPLQVVYDNPPYKGKSYEVMDEYQPDLDTDARPVGPGAASLIYAPTRAGLPTASPGKRGEKRGAAGVRRRGREERTLLPRPKDFTPVTRYPHDDRSRASLAFLGVSEEEGTSSGVSRLANCEGDLTTAPSATGVLEMLGEKRKGGKPLAKAAVRPVLLGEAEGQIQSLDALKQVECVVDGGYRFLQLEEKLGDDAEAARHRPGSSLWQQHATRKRRKKYEFTNSFGDLVVAPFLSRAFVPVRLQDRDAAFLKNEETLLARYAYPEGQFSPGYYVKEEDIENRRRKVLETKRENMSVFDFQERMKQEQLAKAREEAERLAREQSELEARLRAETRKAHDDVFRTAGDDLGRQDSGGSDQPVLRPTALGRKKQRTGRPPKFVELTVPELKDRYRAIKKQNSSDPLLASVVACISKKMGKPKNKVKVQGRHRRRMDPEKKLEDEKTKKKQKILKMLAAQQGGAQAAGLLAQLRGNADEDEEASDEDEDDLESVTTQYTYPSVTLSSYESVQDTFPHFTFNYPRYSPCPLRFPDVRKTPLSHSGLLLVSDDFRSARSATRALATPTPGKKRASGFFHQQMYVEVRDRVIFFFSSGKRSAAMSVASSPRPEEMAQLVPVDADETWSMLFGMCFDVYTEVELMTVQPYALQKAGLQYLAIRVAGSNSNLLPGAAAALSGEGERTAAEERVANDSLIVALLSADSDEETLQWYRLFKRRVAFARYADALSSATGGDQPAQSVAEFCLSGVSTAGLSFKGVPFSASLEGLLFSNLTEEKVLGFLDLSYRNLSDAGVAEIMSMIPFHAEAIDLSCNGIEAQDPLLLCQLANKLHAGSLDVSDNPLGTRASAGVLLFSLLTETPLSRIDMNRCRFGTDAATAFREKLDELQRPMEHPKEVSLSGNELVATDVIALVTNYKSKLPGLLAINVSGNPALTLEEIQAALKASLSKVDMSVLTFLPSQPAVRALSTPIIGGVRTALSLPLTLSGRLYAAGWKRVQDSYVLAHPVKTPAAEHDAVTALSEVHSLLARLNETSLPFVYFELRGPALIWSDLPPRDASWLTVGTPGDSSARQETPRPRCANPMSSARKVSGIVMHRVRVDFDTQPRVMVIEGFDLSGPAGTDDPNADVDLPGLNDRVNLPLTTVSYVLRAQTDAATLEWARICNARLAGIYYVRTEARLQRLVSPSAVRFFEVSGGTCLDFGGYPASPEGLRAIFFFLCKYTRVKSLIMCNMRLSSSHLAALTGEAWRLYDLECVDLSFNDFTSTDSDALATVTSFRSCKRLILDRNPIGDSALFADCFLKLCCYRRVTQLCLNGCGLGTKFAQTAARRLEEVPPDPSLCTLRTVELQSNSIAGGALRDLANCLVNNVPTIETIRAYGNASAVPGVVTPGLVDLRNTFADKPEREGRFGAPAKHRVKKEKKDESAATQMVDDIQAHAALQALLKMGVRNRAGKRGGAAEEAAPAEAADAADTADAGGEGPAGDETQAEEPAADAAAAETDAQADDAEKAAEELESEEATQESGRAAGSSQVEEPTAADSGDQEAAAAEDYEGEKREDDAEE</sequence>
<feature type="region of interest" description="Disordered" evidence="5">
    <location>
        <begin position="1232"/>
        <end position="1260"/>
    </location>
</feature>
<dbReference type="GO" id="GO:0005096">
    <property type="term" value="F:GTPase activator activity"/>
    <property type="evidence" value="ECO:0007669"/>
    <property type="project" value="UniProtKB-KW"/>
</dbReference>
<feature type="compositionally biased region" description="Low complexity" evidence="5">
    <location>
        <begin position="2345"/>
        <end position="2354"/>
    </location>
</feature>
<feature type="region of interest" description="Disordered" evidence="5">
    <location>
        <begin position="1158"/>
        <end position="1192"/>
    </location>
</feature>
<evidence type="ECO:0000313" key="7">
    <source>
        <dbReference type="Proteomes" id="UP000224006"/>
    </source>
</evidence>
<feature type="region of interest" description="Disordered" evidence="5">
    <location>
        <begin position="863"/>
        <end position="887"/>
    </location>
</feature>
<dbReference type="GO" id="GO:0006913">
    <property type="term" value="P:nucleocytoplasmic transport"/>
    <property type="evidence" value="ECO:0007669"/>
    <property type="project" value="TreeGrafter"/>
</dbReference>
<evidence type="ECO:0000256" key="4">
    <source>
        <dbReference type="SAM" id="Coils"/>
    </source>
</evidence>
<dbReference type="PANTHER" id="PTHR24113">
    <property type="entry name" value="RAN GTPASE-ACTIVATING PROTEIN 1"/>
    <property type="match status" value="1"/>
</dbReference>
<keyword evidence="1" id="KW-0343">GTPase activation</keyword>
<dbReference type="GO" id="GO:0048471">
    <property type="term" value="C:perinuclear region of cytoplasm"/>
    <property type="evidence" value="ECO:0007669"/>
    <property type="project" value="TreeGrafter"/>
</dbReference>
<feature type="compositionally biased region" description="Acidic residues" evidence="5">
    <location>
        <begin position="714"/>
        <end position="727"/>
    </location>
</feature>
<reference evidence="6 7" key="1">
    <citation type="submission" date="2017-09" db="EMBL/GenBank/DDBJ databases">
        <title>Genome sequencing of Besnoitia besnoiti strain Bb-Ger1.</title>
        <authorList>
            <person name="Schares G."/>
            <person name="Venepally P."/>
            <person name="Lorenzi H.A."/>
        </authorList>
    </citation>
    <scope>NUCLEOTIDE SEQUENCE [LARGE SCALE GENOMIC DNA]</scope>
    <source>
        <strain evidence="6 7">Bb-Ger1</strain>
    </source>
</reference>
<dbReference type="EMBL" id="NWUJ01000006">
    <property type="protein sequence ID" value="PFH34801.1"/>
    <property type="molecule type" value="Genomic_DNA"/>
</dbReference>
<dbReference type="InterPro" id="IPR027038">
    <property type="entry name" value="RanGap"/>
</dbReference>
<feature type="compositionally biased region" description="Basic residues" evidence="5">
    <location>
        <begin position="1232"/>
        <end position="1247"/>
    </location>
</feature>
<feature type="region of interest" description="Disordered" evidence="5">
    <location>
        <begin position="2211"/>
        <end position="2235"/>
    </location>
</feature>
<name>A0A2A9MEW6_BESBE</name>
<accession>A0A2A9MEW6</accession>
<evidence type="ECO:0000256" key="5">
    <source>
        <dbReference type="SAM" id="MobiDB-lite"/>
    </source>
</evidence>
<feature type="compositionally biased region" description="Acidic residues" evidence="5">
    <location>
        <begin position="1290"/>
        <end position="1304"/>
    </location>
</feature>
<dbReference type="VEuPathDB" id="ToxoDB:BESB_068340"/>
<dbReference type="Gene3D" id="3.80.10.10">
    <property type="entry name" value="Ribonuclease Inhibitor"/>
    <property type="match status" value="2"/>
</dbReference>
<dbReference type="RefSeq" id="XP_029218810.1">
    <property type="nucleotide sequence ID" value="XM_029365227.1"/>
</dbReference>
<evidence type="ECO:0000256" key="1">
    <source>
        <dbReference type="ARBA" id="ARBA00022468"/>
    </source>
</evidence>
<feature type="coiled-coil region" evidence="4">
    <location>
        <begin position="1117"/>
        <end position="1151"/>
    </location>
</feature>
<protein>
    <submittedName>
        <fullName evidence="6">Uncharacterized protein</fullName>
    </submittedName>
</protein>
<dbReference type="GeneID" id="40311760"/>